<dbReference type="EMBL" id="CAXHTB010000003">
    <property type="protein sequence ID" value="CAL0303405.1"/>
    <property type="molecule type" value="Genomic_DNA"/>
</dbReference>
<name>A0AAV1W268_LUPLU</name>
<evidence type="ECO:0000313" key="1">
    <source>
        <dbReference type="EMBL" id="CAL0303405.1"/>
    </source>
</evidence>
<proteinExistence type="predicted"/>
<keyword evidence="2" id="KW-1185">Reference proteome</keyword>
<organism evidence="1 2">
    <name type="scientific">Lupinus luteus</name>
    <name type="common">European yellow lupine</name>
    <dbReference type="NCBI Taxonomy" id="3873"/>
    <lineage>
        <taxon>Eukaryota</taxon>
        <taxon>Viridiplantae</taxon>
        <taxon>Streptophyta</taxon>
        <taxon>Embryophyta</taxon>
        <taxon>Tracheophyta</taxon>
        <taxon>Spermatophyta</taxon>
        <taxon>Magnoliopsida</taxon>
        <taxon>eudicotyledons</taxon>
        <taxon>Gunneridae</taxon>
        <taxon>Pentapetalae</taxon>
        <taxon>rosids</taxon>
        <taxon>fabids</taxon>
        <taxon>Fabales</taxon>
        <taxon>Fabaceae</taxon>
        <taxon>Papilionoideae</taxon>
        <taxon>50 kb inversion clade</taxon>
        <taxon>genistoids sensu lato</taxon>
        <taxon>core genistoids</taxon>
        <taxon>Genisteae</taxon>
        <taxon>Lupinus</taxon>
    </lineage>
</organism>
<gene>
    <name evidence="1" type="ORF">LLUT_LOCUS4465</name>
</gene>
<comment type="caution">
    <text evidence="1">The sequence shown here is derived from an EMBL/GenBank/DDBJ whole genome shotgun (WGS) entry which is preliminary data.</text>
</comment>
<dbReference type="Proteomes" id="UP001497480">
    <property type="component" value="Unassembled WGS sequence"/>
</dbReference>
<dbReference type="PANTHER" id="PTHR47718">
    <property type="entry name" value="OS01G0519700 PROTEIN"/>
    <property type="match status" value="1"/>
</dbReference>
<evidence type="ECO:0000313" key="2">
    <source>
        <dbReference type="Proteomes" id="UP001497480"/>
    </source>
</evidence>
<accession>A0AAV1W268</accession>
<dbReference type="PANTHER" id="PTHR47718:SF8">
    <property type="entry name" value="PROTEIN FAR1-RELATED SEQUENCE"/>
    <property type="match status" value="1"/>
</dbReference>
<reference evidence="1 2" key="1">
    <citation type="submission" date="2024-03" db="EMBL/GenBank/DDBJ databases">
        <authorList>
            <person name="Martinez-Hernandez J."/>
        </authorList>
    </citation>
    <scope>NUCLEOTIDE SEQUENCE [LARGE SCALE GENOMIC DNA]</scope>
</reference>
<protein>
    <recommendedName>
        <fullName evidence="3">Protein FAR1-RELATED SEQUENCE</fullName>
    </recommendedName>
</protein>
<dbReference type="AlphaFoldDB" id="A0AAV1W268"/>
<evidence type="ECO:0008006" key="3">
    <source>
        <dbReference type="Google" id="ProtNLM"/>
    </source>
</evidence>
<sequence>MARIKVDCRLTGKFCIFQFIAEHKHETSTPRKTHLHRSHRKITPSLASEIYLAESSGIAPKASCELMARRVGGRENLGFIHDDYKNYLRSKRTIQMRLGDTGGLLEYLQ</sequence>